<dbReference type="EMBL" id="AHHD01000375">
    <property type="protein sequence ID" value="EKG14086.1"/>
    <property type="molecule type" value="Genomic_DNA"/>
</dbReference>
<evidence type="ECO:0000259" key="2">
    <source>
        <dbReference type="Pfam" id="PF20263"/>
    </source>
</evidence>
<protein>
    <recommendedName>
        <fullName evidence="2">LYR motif-containing protein Cup1-like N-terminal domain-containing protein</fullName>
    </recommendedName>
</protein>
<accession>K2QWF2</accession>
<sequence length="478" mass="54729">MRSGDGSRVRTRCASPIRDSRRLALHPSFPTSKATIPLHPHSSRVSPHSACTGVEPGFMITLSRADVSSARHLLRALLRECTYLPDPSARLYLHQHILRRFRHYHPPQHRDNGLNNLPTEPQFTAARLRGALKNAQKGLNFLRRANEGEAGPLQQLLFLTYGRSGRRRHDLMETLLVPDPISEREAVELWQAEVEATLDPSLSIQGIPKAVTEVPRQVGKPHRYEISPRYSKLRTLLESQRQSAHPVELRRAKLKSTYLEVPLHNIWMRPFPRKREKNLVKKWYASVLDKVLPPLPEGDWERLRDLVSGARRWEGLRRRRPGIPSHMSAYDVLKLANISGLAGDRFLALTCREHMLPETGSKAEMLSRLSTIASSRFQPADRWLSRGASDPAVLESLLQDSMETKQLPKQLPGKRRAQNITPRLMRRLWAKVFSQCPVLRWNEDKRAWTVEWGSWEHLQTSPKTLSLDTSFFGDTNAK</sequence>
<evidence type="ECO:0000313" key="4">
    <source>
        <dbReference type="Proteomes" id="UP000007129"/>
    </source>
</evidence>
<feature type="domain" description="LYR motif-containing protein Cup1-like N-terminal" evidence="2">
    <location>
        <begin position="73"/>
        <end position="172"/>
    </location>
</feature>
<dbReference type="InParanoid" id="K2QWF2"/>
<dbReference type="Proteomes" id="UP000007129">
    <property type="component" value="Unassembled WGS sequence"/>
</dbReference>
<dbReference type="CDD" id="cd20273">
    <property type="entry name" value="Complex1_LYR_unchar"/>
    <property type="match status" value="1"/>
</dbReference>
<comment type="caution">
    <text evidence="3">The sequence shown here is derived from an EMBL/GenBank/DDBJ whole genome shotgun (WGS) entry which is preliminary data.</text>
</comment>
<dbReference type="OrthoDB" id="5521299at2759"/>
<dbReference type="VEuPathDB" id="FungiDB:MPH_08829"/>
<name>K2QWF2_MACPH</name>
<evidence type="ECO:0000256" key="1">
    <source>
        <dbReference type="SAM" id="MobiDB-lite"/>
    </source>
</evidence>
<proteinExistence type="predicted"/>
<feature type="region of interest" description="Disordered" evidence="1">
    <location>
        <begin position="24"/>
        <end position="48"/>
    </location>
</feature>
<reference evidence="3 4" key="1">
    <citation type="journal article" date="2012" name="BMC Genomics">
        <title>Tools to kill: Genome of one of the most destructive plant pathogenic fungi Macrophomina phaseolina.</title>
        <authorList>
            <person name="Islam M.S."/>
            <person name="Haque M.S."/>
            <person name="Islam M.M."/>
            <person name="Emdad E.M."/>
            <person name="Halim A."/>
            <person name="Hossen Q.M.M."/>
            <person name="Hossain M.Z."/>
            <person name="Ahmed B."/>
            <person name="Rahim S."/>
            <person name="Rahman M.S."/>
            <person name="Alam M.M."/>
            <person name="Hou S."/>
            <person name="Wan X."/>
            <person name="Saito J.A."/>
            <person name="Alam M."/>
        </authorList>
    </citation>
    <scope>NUCLEOTIDE SEQUENCE [LARGE SCALE GENOMIC DNA]</scope>
    <source>
        <strain evidence="3 4">MS6</strain>
    </source>
</reference>
<evidence type="ECO:0000313" key="3">
    <source>
        <dbReference type="EMBL" id="EKG14086.1"/>
    </source>
</evidence>
<organism evidence="3 4">
    <name type="scientific">Macrophomina phaseolina (strain MS6)</name>
    <name type="common">Charcoal rot fungus</name>
    <dbReference type="NCBI Taxonomy" id="1126212"/>
    <lineage>
        <taxon>Eukaryota</taxon>
        <taxon>Fungi</taxon>
        <taxon>Dikarya</taxon>
        <taxon>Ascomycota</taxon>
        <taxon>Pezizomycotina</taxon>
        <taxon>Dothideomycetes</taxon>
        <taxon>Dothideomycetes incertae sedis</taxon>
        <taxon>Botryosphaeriales</taxon>
        <taxon>Botryosphaeriaceae</taxon>
        <taxon>Macrophomina</taxon>
    </lineage>
</organism>
<dbReference type="Pfam" id="PF20263">
    <property type="entry name" value="LYRM2-like"/>
    <property type="match status" value="1"/>
</dbReference>
<dbReference type="HOGENOM" id="CLU_037437_1_0_1"/>
<dbReference type="eggNOG" id="ENOG502S9TZ">
    <property type="taxonomic scope" value="Eukaryota"/>
</dbReference>
<dbReference type="AlphaFoldDB" id="K2QWF2"/>
<gene>
    <name evidence="3" type="ORF">MPH_08829</name>
</gene>
<dbReference type="InterPro" id="IPR046896">
    <property type="entry name" value="Cup1-like_N"/>
</dbReference>